<dbReference type="EMBL" id="QGKU01000002">
    <property type="protein sequence ID" value="PWR04661.1"/>
    <property type="molecule type" value="Genomic_DNA"/>
</dbReference>
<dbReference type="Proteomes" id="UP000245680">
    <property type="component" value="Unassembled WGS sequence"/>
</dbReference>
<gene>
    <name evidence="1" type="ORF">DKT77_00180</name>
</gene>
<dbReference type="AlphaFoldDB" id="A0A2V2LKK0"/>
<dbReference type="InterPro" id="IPR022472">
    <property type="entry name" value="VPLPA-CTERM"/>
</dbReference>
<dbReference type="NCBIfam" id="TIGR03370">
    <property type="entry name" value="VPLPA-CTERM"/>
    <property type="match status" value="1"/>
</dbReference>
<reference evidence="1 2" key="1">
    <citation type="submission" date="2018-05" db="EMBL/GenBank/DDBJ databases">
        <title>Rhodobacteraceae gen. nov., sp. nov. isolated from sea water.</title>
        <authorList>
            <person name="Ren Y."/>
        </authorList>
    </citation>
    <scope>NUCLEOTIDE SEQUENCE [LARGE SCALE GENOMIC DNA]</scope>
    <source>
        <strain evidence="1 2">TG-679</strain>
    </source>
</reference>
<name>A0A2V2LKK0_9RHOB</name>
<proteinExistence type="predicted"/>
<evidence type="ECO:0000313" key="2">
    <source>
        <dbReference type="Proteomes" id="UP000245680"/>
    </source>
</evidence>
<comment type="caution">
    <text evidence="1">The sequence shown here is derived from an EMBL/GenBank/DDBJ whole genome shotgun (WGS) entry which is preliminary data.</text>
</comment>
<evidence type="ECO:0008006" key="3">
    <source>
        <dbReference type="Google" id="ProtNLM"/>
    </source>
</evidence>
<protein>
    <recommendedName>
        <fullName evidence="3">VPLPA-CTERM sorting domain-containing protein</fullName>
    </recommendedName>
</protein>
<accession>A0A2V2LKK0</accession>
<sequence>MFGEVTCSIACRGVLNDGTLSDLIADGQVLGNASPESEVNALNAFFTPTGTFEASGATRDESPANTFDFTSAYVALKVGRQTAYIYNSAGATQTITYSGNPAGGLSHVTYVGTPGTPSSGPGNPPTPQVPLPAGVFLLGGALGALGVARRRT</sequence>
<organism evidence="1 2">
    <name type="scientific">Meridianimarinicoccus roseus</name>
    <dbReference type="NCBI Taxonomy" id="2072018"/>
    <lineage>
        <taxon>Bacteria</taxon>
        <taxon>Pseudomonadati</taxon>
        <taxon>Pseudomonadota</taxon>
        <taxon>Alphaproteobacteria</taxon>
        <taxon>Rhodobacterales</taxon>
        <taxon>Paracoccaceae</taxon>
        <taxon>Meridianimarinicoccus</taxon>
    </lineage>
</organism>
<evidence type="ECO:0000313" key="1">
    <source>
        <dbReference type="EMBL" id="PWR04661.1"/>
    </source>
</evidence>
<keyword evidence="2" id="KW-1185">Reference proteome</keyword>